<keyword evidence="4 7" id="KW-0028">Amino-acid biosynthesis</keyword>
<evidence type="ECO:0000256" key="3">
    <source>
        <dbReference type="ARBA" id="ARBA00022576"/>
    </source>
</evidence>
<dbReference type="InterPro" id="IPR050103">
    <property type="entry name" value="Class-III_PLP-dep_AT"/>
</dbReference>
<dbReference type="Pfam" id="PF00202">
    <property type="entry name" value="Aminotran_3"/>
    <property type="match status" value="1"/>
</dbReference>
<dbReference type="PANTHER" id="PTHR11986">
    <property type="entry name" value="AMINOTRANSFERASE CLASS III"/>
    <property type="match status" value="1"/>
</dbReference>
<comment type="similarity">
    <text evidence="7">Belongs to the class-III pyridoxal-phosphate-dependent aminotransferase family. OAT subfamily.</text>
</comment>
<feature type="modified residue" description="N6-(pyridoxal phosphate)lysine" evidence="7">
    <location>
        <position position="262"/>
    </location>
</feature>
<dbReference type="NCBIfam" id="TIGR01885">
    <property type="entry name" value="Orn_aminotrans"/>
    <property type="match status" value="1"/>
</dbReference>
<dbReference type="CDD" id="cd00610">
    <property type="entry name" value="OAT_like"/>
    <property type="match status" value="1"/>
</dbReference>
<keyword evidence="10" id="KW-1185">Reference proteome</keyword>
<keyword evidence="7 8" id="KW-0663">Pyridoxal phosphate</keyword>
<dbReference type="EMBL" id="CAJVCE010000002">
    <property type="protein sequence ID" value="CAG7622028.1"/>
    <property type="molecule type" value="Genomic_DNA"/>
</dbReference>
<keyword evidence="3 7" id="KW-0032">Aminotransferase</keyword>
<dbReference type="PROSITE" id="PS00600">
    <property type="entry name" value="AA_TRANSFER_CLASS_3"/>
    <property type="match status" value="1"/>
</dbReference>
<keyword evidence="2 7" id="KW-0963">Cytoplasm</keyword>
<proteinExistence type="inferred from homology"/>
<comment type="pathway">
    <text evidence="7">Amino-acid biosynthesis; L-proline biosynthesis; L-glutamate 5-semialdehyde from L-ornithine: step 1/1.</text>
</comment>
<comment type="caution">
    <text evidence="9">The sequence shown here is derived from an EMBL/GenBank/DDBJ whole genome shotgun (WGS) entry which is preliminary data.</text>
</comment>
<dbReference type="EC" id="2.6.1.13" evidence="7"/>
<dbReference type="PANTHER" id="PTHR11986:SF18">
    <property type="entry name" value="ORNITHINE AMINOTRANSFERASE, MITOCHONDRIAL"/>
    <property type="match status" value="1"/>
</dbReference>
<dbReference type="InterPro" id="IPR049704">
    <property type="entry name" value="Aminotrans_3_PPA_site"/>
</dbReference>
<dbReference type="PIRSF" id="PIRSF000521">
    <property type="entry name" value="Transaminase_4ab_Lys_Orn"/>
    <property type="match status" value="1"/>
</dbReference>
<dbReference type="Proteomes" id="UP000730618">
    <property type="component" value="Unassembled WGS sequence"/>
</dbReference>
<gene>
    <name evidence="7 9" type="primary">rocD</name>
    <name evidence="9" type="ORF">PAECIP111802_00782</name>
</gene>
<organism evidence="9 10">
    <name type="scientific">Paenibacillus allorhizosphaerae</name>
    <dbReference type="NCBI Taxonomy" id="2849866"/>
    <lineage>
        <taxon>Bacteria</taxon>
        <taxon>Bacillati</taxon>
        <taxon>Bacillota</taxon>
        <taxon>Bacilli</taxon>
        <taxon>Bacillales</taxon>
        <taxon>Paenibacillaceae</taxon>
        <taxon>Paenibacillus</taxon>
    </lineage>
</organism>
<comment type="catalytic activity">
    <reaction evidence="7">
        <text>a 2-oxocarboxylate + L-ornithine = L-glutamate 5-semialdehyde + an L-alpha-amino acid</text>
        <dbReference type="Rhea" id="RHEA:13877"/>
        <dbReference type="ChEBI" id="CHEBI:35179"/>
        <dbReference type="ChEBI" id="CHEBI:46911"/>
        <dbReference type="ChEBI" id="CHEBI:58066"/>
        <dbReference type="ChEBI" id="CHEBI:59869"/>
        <dbReference type="EC" id="2.6.1.13"/>
    </reaction>
</comment>
<evidence type="ECO:0000256" key="2">
    <source>
        <dbReference type="ARBA" id="ARBA00022490"/>
    </source>
</evidence>
<dbReference type="HAMAP" id="MF_01689">
    <property type="entry name" value="Ornith_aminotrans_3"/>
    <property type="match status" value="1"/>
</dbReference>
<dbReference type="GO" id="GO:0004587">
    <property type="term" value="F:ornithine aminotransferase activity"/>
    <property type="evidence" value="ECO:0007669"/>
    <property type="project" value="UniProtKB-EC"/>
</dbReference>
<dbReference type="InterPro" id="IPR005814">
    <property type="entry name" value="Aminotrans_3"/>
</dbReference>
<evidence type="ECO:0000256" key="8">
    <source>
        <dbReference type="RuleBase" id="RU003560"/>
    </source>
</evidence>
<comment type="cofactor">
    <cofactor evidence="1 7">
        <name>pyridoxal 5'-phosphate</name>
        <dbReference type="ChEBI" id="CHEBI:597326"/>
    </cofactor>
</comment>
<dbReference type="InterPro" id="IPR010164">
    <property type="entry name" value="Orn_aminotrans"/>
</dbReference>
<evidence type="ECO:0000313" key="10">
    <source>
        <dbReference type="Proteomes" id="UP000730618"/>
    </source>
</evidence>
<evidence type="ECO:0000256" key="1">
    <source>
        <dbReference type="ARBA" id="ARBA00001933"/>
    </source>
</evidence>
<accession>A0ABN7TGU4</accession>
<keyword evidence="6 7" id="KW-0808">Transferase</keyword>
<name>A0ABN7TGU4_9BACL</name>
<comment type="subcellular location">
    <subcellularLocation>
        <location evidence="7">Cytoplasm</location>
    </subcellularLocation>
</comment>
<dbReference type="RefSeq" id="WP_218097150.1">
    <property type="nucleotide sequence ID" value="NZ_CAJVCE010000002.1"/>
</dbReference>
<evidence type="ECO:0000256" key="7">
    <source>
        <dbReference type="HAMAP-Rule" id="MF_01689"/>
    </source>
</evidence>
<evidence type="ECO:0000256" key="4">
    <source>
        <dbReference type="ARBA" id="ARBA00022605"/>
    </source>
</evidence>
<comment type="function">
    <text evidence="7">Catalyzes the interconversion of ornithine to glutamate semialdehyde.</text>
</comment>
<protein>
    <recommendedName>
        <fullName evidence="7">Ornithine aminotransferase</fullName>
        <shortName evidence="7">OAT</shortName>
        <ecNumber evidence="7">2.6.1.13</ecNumber>
    </recommendedName>
    <alternativeName>
        <fullName evidence="7">Ornithine--oxo-acid aminotransferase</fullName>
    </alternativeName>
</protein>
<dbReference type="InterPro" id="IPR034757">
    <property type="entry name" value="Ornith_aminotrans_bact"/>
</dbReference>
<keyword evidence="5 7" id="KW-0641">Proline biosynthesis</keyword>
<evidence type="ECO:0000256" key="5">
    <source>
        <dbReference type="ARBA" id="ARBA00022650"/>
    </source>
</evidence>
<evidence type="ECO:0000256" key="6">
    <source>
        <dbReference type="ARBA" id="ARBA00022679"/>
    </source>
</evidence>
<sequence length="409" mass="45163">MDNSFAPFSSSSEAIRTAEQFGARNYNPLPVAIARAKGVWVWDIEGRPYMDMLSAYSALNQGHRHPKIIAALKRQADRITIASRAFHTDMLGQFYRELAGFTGKPMILPMNTGAEAVETAIKAARRWAYRRKGVPDGEAEIIVCSGNFHGRTVTVTSFSSDEAYRQGFGPFTPGFRIIPFGDAEALERAITPNTAAFLVEPIQGEAGVILPPAGYLRDIAEVCKRHRVLLIADEIQTGFGRTGRRFACDHEQVVPDVYVLGKALGGGVFPVSAVAADREVLEVFEPGSHGSTFGGNPLACAVAAAALEVTLRERLPERSDQLGAYFLRMLRQLHTPLIRDIRGRGLFVGLELDEPARPWCEKLMEAGLLCKETHDRVIRLTPPLTITRPQLKWAFERIRETLCPSVPHK</sequence>
<reference evidence="9 10" key="1">
    <citation type="submission" date="2021-06" db="EMBL/GenBank/DDBJ databases">
        <authorList>
            <person name="Criscuolo A."/>
        </authorList>
    </citation>
    <scope>NUCLEOTIDE SEQUENCE [LARGE SCALE GENOMIC DNA]</scope>
    <source>
        <strain evidence="10">CIP 111802</strain>
    </source>
</reference>
<evidence type="ECO:0000313" key="9">
    <source>
        <dbReference type="EMBL" id="CAG7622028.1"/>
    </source>
</evidence>